<dbReference type="PANTHER" id="PTHR31465">
    <property type="entry name" value="PROTEIN RTA1-RELATED"/>
    <property type="match status" value="1"/>
</dbReference>
<reference evidence="10 11" key="1">
    <citation type="submission" date="2019-07" db="EMBL/GenBank/DDBJ databases">
        <title>Genome assembly of two rare yeast pathogens: Diutina rugosa and Trichomonascus ciferrii.</title>
        <authorList>
            <person name="Mixao V."/>
            <person name="Saus E."/>
            <person name="Hansen A."/>
            <person name="Lass-Flor C."/>
            <person name="Gabaldon T."/>
        </authorList>
    </citation>
    <scope>NUCLEOTIDE SEQUENCE [LARGE SCALE GENOMIC DNA]</scope>
    <source>
        <strain evidence="10 11">CBS 613</strain>
    </source>
</reference>
<evidence type="ECO:0000313" key="11">
    <source>
        <dbReference type="Proteomes" id="UP000449547"/>
    </source>
</evidence>
<dbReference type="AlphaFoldDB" id="A0A642UMM7"/>
<keyword evidence="11" id="KW-1185">Reference proteome</keyword>
<dbReference type="Pfam" id="PF04479">
    <property type="entry name" value="RTA1"/>
    <property type="match status" value="1"/>
</dbReference>
<feature type="transmembrane region" description="Helical" evidence="9">
    <location>
        <begin position="220"/>
        <end position="243"/>
    </location>
</feature>
<feature type="transmembrane region" description="Helical" evidence="9">
    <location>
        <begin position="189"/>
        <end position="208"/>
    </location>
</feature>
<keyword evidence="5" id="KW-0445">Lipid transport</keyword>
<protein>
    <recommendedName>
        <fullName evidence="8">Sphingoid long-chain base transporter RSB1</fullName>
    </recommendedName>
</protein>
<feature type="transmembrane region" description="Helical" evidence="9">
    <location>
        <begin position="332"/>
        <end position="351"/>
    </location>
</feature>
<dbReference type="GeneID" id="54781562"/>
<evidence type="ECO:0000256" key="1">
    <source>
        <dbReference type="ARBA" id="ARBA00004651"/>
    </source>
</evidence>
<dbReference type="GO" id="GO:0000324">
    <property type="term" value="C:fungal-type vacuole"/>
    <property type="evidence" value="ECO:0007669"/>
    <property type="project" value="TreeGrafter"/>
</dbReference>
<evidence type="ECO:0000256" key="9">
    <source>
        <dbReference type="SAM" id="Phobius"/>
    </source>
</evidence>
<dbReference type="PANTHER" id="PTHR31465:SF9">
    <property type="entry name" value="SPHINGOID LONG-CHAIN BASE TRANSPORTER RSB1"/>
    <property type="match status" value="1"/>
</dbReference>
<name>A0A642UMM7_DIURU</name>
<keyword evidence="3 9" id="KW-0812">Transmembrane</keyword>
<dbReference type="GO" id="GO:0005886">
    <property type="term" value="C:plasma membrane"/>
    <property type="evidence" value="ECO:0007669"/>
    <property type="project" value="UniProtKB-SubCell"/>
</dbReference>
<evidence type="ECO:0000256" key="2">
    <source>
        <dbReference type="ARBA" id="ARBA00009969"/>
    </source>
</evidence>
<dbReference type="Proteomes" id="UP000449547">
    <property type="component" value="Unassembled WGS sequence"/>
</dbReference>
<evidence type="ECO:0000313" key="10">
    <source>
        <dbReference type="EMBL" id="KAA8902117.1"/>
    </source>
</evidence>
<comment type="similarity">
    <text evidence="2">Belongs to the lipid-translocating exporter (LTE) (TC 9.A.26.1) family.</text>
</comment>
<dbReference type="RefSeq" id="XP_034012199.1">
    <property type="nucleotide sequence ID" value="XM_034155615.1"/>
</dbReference>
<dbReference type="VEuPathDB" id="FungiDB:DIURU_002911"/>
<feature type="transmembrane region" description="Helical" evidence="9">
    <location>
        <begin position="371"/>
        <end position="391"/>
    </location>
</feature>
<accession>A0A642UMM7</accession>
<comment type="subcellular location">
    <subcellularLocation>
        <location evidence="1">Cell membrane</location>
        <topology evidence="1">Multi-pass membrane protein</topology>
    </subcellularLocation>
</comment>
<comment type="caution">
    <text evidence="10">The sequence shown here is derived from an EMBL/GenBank/DDBJ whole genome shotgun (WGS) entry which is preliminary data.</text>
</comment>
<evidence type="ECO:0000256" key="8">
    <source>
        <dbReference type="ARBA" id="ARBA00041117"/>
    </source>
</evidence>
<dbReference type="GO" id="GO:0006869">
    <property type="term" value="P:lipid transport"/>
    <property type="evidence" value="ECO:0007669"/>
    <property type="project" value="UniProtKB-KW"/>
</dbReference>
<evidence type="ECO:0000256" key="5">
    <source>
        <dbReference type="ARBA" id="ARBA00023055"/>
    </source>
</evidence>
<dbReference type="OrthoDB" id="3358017at2759"/>
<feature type="transmembrane region" description="Helical" evidence="9">
    <location>
        <begin position="146"/>
        <end position="169"/>
    </location>
</feature>
<keyword evidence="4 9" id="KW-1133">Transmembrane helix</keyword>
<evidence type="ECO:0000256" key="3">
    <source>
        <dbReference type="ARBA" id="ARBA00022692"/>
    </source>
</evidence>
<dbReference type="InterPro" id="IPR007568">
    <property type="entry name" value="RTA1"/>
</dbReference>
<sequence>MESFKQSMIEQLQYNPSKASITTVSTMTSIATSKASNVAADLSSLSQAMATNTVPGLVRQIYLPYRGAQATMQAINAEEAIATATDSSVLAQATADLYDATLNLANLSEERNMYHTHLSHFGNVWFLAIFSIILAYFLLMLIKSRYWWFNITMTCGYGLEWIGFLGRVLSLSDTSRMDYYVMQNLCLTLAPAFIMAAIYFLFAQLVVIHGRSYSVLKPMWYSYFFVACDVISLFVQGGGGGVAASASNAQTGINIMLAGIIFQVFSMTVFFVFWFEFLNRLWFRHGEGRLAKRTPANIARFFFNTKAVQYYREHQLEPYYNPNLACIRHRKLFEWMPLAITVAVAVVYIRSIYRVVELAQGFTGYLIVHEVFLFVLDATMISICGLIFIPFHPVLSLGTQQVIRLATIKQNEDEAYTKGSTQSHYIDEKDSQSVSFSLNTMQDTAIPLRNLM</sequence>
<evidence type="ECO:0000256" key="6">
    <source>
        <dbReference type="ARBA" id="ARBA00023136"/>
    </source>
</evidence>
<feature type="transmembrane region" description="Helical" evidence="9">
    <location>
        <begin position="120"/>
        <end position="139"/>
    </location>
</feature>
<evidence type="ECO:0000256" key="7">
    <source>
        <dbReference type="ARBA" id="ARBA00037472"/>
    </source>
</evidence>
<gene>
    <name evidence="10" type="ORF">DIURU_002911</name>
</gene>
<organism evidence="10 11">
    <name type="scientific">Diutina rugosa</name>
    <name type="common">Yeast</name>
    <name type="synonym">Candida rugosa</name>
    <dbReference type="NCBI Taxonomy" id="5481"/>
    <lineage>
        <taxon>Eukaryota</taxon>
        <taxon>Fungi</taxon>
        <taxon>Dikarya</taxon>
        <taxon>Ascomycota</taxon>
        <taxon>Saccharomycotina</taxon>
        <taxon>Pichiomycetes</taxon>
        <taxon>Debaryomycetaceae</taxon>
        <taxon>Diutina</taxon>
    </lineage>
</organism>
<dbReference type="OMA" id="STHIADM"/>
<keyword evidence="5" id="KW-0813">Transport</keyword>
<evidence type="ECO:0000256" key="4">
    <source>
        <dbReference type="ARBA" id="ARBA00022989"/>
    </source>
</evidence>
<feature type="transmembrane region" description="Helical" evidence="9">
    <location>
        <begin position="255"/>
        <end position="275"/>
    </location>
</feature>
<proteinExistence type="inferred from homology"/>
<keyword evidence="6 9" id="KW-0472">Membrane</keyword>
<comment type="function">
    <text evidence="7">Catalyzes the ATP-dependent translocation of sphingoid long-chain bases (LCBs) from the cytoplasmic site toward the extracytoplasmic side of the membrane (flip-flop). Involved in the establishment of the functional lipid asymmetry of the plasma membrane. Regulates intracellular levels of LCBs, sphingolipid precursors that are growth inhibitory at increased levels.</text>
</comment>
<dbReference type="EMBL" id="SWFT01000092">
    <property type="protein sequence ID" value="KAA8902117.1"/>
    <property type="molecule type" value="Genomic_DNA"/>
</dbReference>